<comment type="catalytic activity">
    <reaction evidence="21">
        <text>a 3-O-[beta-D-galactosyl-(1-&gt;3)-N-acetyl-alpha-D-galactosaminyl]-L-seryl-[protein] + UDP-N-acetyl-alpha-D-glucosamine = 3-O-{beta-D-galactosyl-(1-&gt;3)-[N-acetyl-beta-D-glucosaminyl-(1-&gt;6)]-N-acetyl-alpha-D-galactosaminyl}-L-seryl-[protein] + UDP + H(+)</text>
        <dbReference type="Rhea" id="RHEA:56212"/>
        <dbReference type="Rhea" id="RHEA-COMP:13922"/>
        <dbReference type="Rhea" id="RHEA-COMP:14419"/>
        <dbReference type="ChEBI" id="CHEBI:15378"/>
        <dbReference type="ChEBI" id="CHEBI:57705"/>
        <dbReference type="ChEBI" id="CHEBI:58223"/>
        <dbReference type="ChEBI" id="CHEBI:137949"/>
        <dbReference type="ChEBI" id="CHEBI:139605"/>
        <dbReference type="EC" id="2.4.1.102"/>
    </reaction>
</comment>
<evidence type="ECO:0000256" key="21">
    <source>
        <dbReference type="ARBA" id="ARBA00049911"/>
    </source>
</evidence>
<keyword evidence="8" id="KW-0472">Membrane</keyword>
<keyword evidence="7" id="KW-1133">Transmembrane helix</keyword>
<evidence type="ECO:0000256" key="5">
    <source>
        <dbReference type="ARBA" id="ARBA00022692"/>
    </source>
</evidence>
<keyword evidence="10" id="KW-0325">Glycoprotein</keyword>
<evidence type="ECO:0000256" key="20">
    <source>
        <dbReference type="ARBA" id="ARBA00049876"/>
    </source>
</evidence>
<dbReference type="PANTHER" id="PTHR19297">
    <property type="entry name" value="GLYCOSYLTRANSFERASE 14 FAMILY MEMBER"/>
    <property type="match status" value="1"/>
</dbReference>
<accession>A0A8M1KLV3</accession>
<dbReference type="GO" id="GO:0000139">
    <property type="term" value="C:Golgi membrane"/>
    <property type="evidence" value="ECO:0007669"/>
    <property type="project" value="UniProtKB-SubCell"/>
</dbReference>
<proteinExistence type="inferred from homology"/>
<dbReference type="Proteomes" id="UP000515152">
    <property type="component" value="Chromosome 3"/>
</dbReference>
<dbReference type="EC" id="2.4.1.102" evidence="14"/>
<evidence type="ECO:0000256" key="4">
    <source>
        <dbReference type="ARBA" id="ARBA00022679"/>
    </source>
</evidence>
<evidence type="ECO:0000256" key="1">
    <source>
        <dbReference type="ARBA" id="ARBA00004323"/>
    </source>
</evidence>
<evidence type="ECO:0000256" key="8">
    <source>
        <dbReference type="ARBA" id="ARBA00023136"/>
    </source>
</evidence>
<comment type="subcellular location">
    <subcellularLocation>
        <location evidence="1">Golgi apparatus membrane</location>
        <topology evidence="1">Single-pass type II membrane protein</topology>
    </subcellularLocation>
</comment>
<evidence type="ECO:0000256" key="2">
    <source>
        <dbReference type="ARBA" id="ARBA00004922"/>
    </source>
</evidence>
<sequence>MSLYLHSACGPHWAPILPITRPTLGSHPANHTAHTGLPSCQSHGPHWAPILPITRPTLGSHPANHTAHTGLPSCQSHGPHWAPILPITRPTLGSHPANHTAHTGLPSCQSHDQPTEAGALLTSDLGELLTCSAIIRGDVEELNEEDLSRLLKKRKRKPLPESFYLNSTKDCSAYIRDRGFLTVALSEEERDFPIAYSMVIHEKIEMFERLLRAVYTPQNVYCVHVDKKSPENFMKAAEAIVSCFPNVFVASKLERVVYASWSRVQADLNCMNDLLNSTVEWKYLINTCGTDFPIKTNKEMVRALKVLNGKNSIESVAPAEYKKARWEYHYKVTESGVIRTGIKKSPPPISTPMFSGKAYFVLSKEFVEDLFKSPEAKALMEWEKDTYSPDEHLWASLQRMPGMPGSSPPNNKYDTTDMNSIACLVKWIANEGNVRRGASYPPCNGIYRRDVCVYGAGDLNWILRHQHLFANKFDPEVDEIALKCLEHYLRNKTLTGQSLQFAEKSHIMKR</sequence>
<evidence type="ECO:0000256" key="9">
    <source>
        <dbReference type="ARBA" id="ARBA00023157"/>
    </source>
</evidence>
<dbReference type="GO" id="GO:0047225">
    <property type="term" value="F:acetylgalactosaminyl-O-glycosyl-glycoprotein beta-1,6-N-acetylglucosaminyltransferase activity"/>
    <property type="evidence" value="ECO:0007669"/>
    <property type="project" value="UniProtKB-EC"/>
</dbReference>
<dbReference type="OrthoDB" id="2019572at2759"/>
<comment type="catalytic activity">
    <reaction evidence="19">
        <text>a 3-O-[beta-D-galactosyl-(1-&gt;3)-N-acetyl-alpha-D-galactosaminyl]-L-threonyl-[protein] + UDP-N-acetyl-alpha-D-glucosamine = a 3-O-{beta-D-galactosyl-(1-&gt;3)-[N-acetyl-beta-D-glucosaminyl-(1-&gt;6)]-N-acetyl-alpha-D-galactosaminyl}-L-threonyl-[protein] + UDP + H(+)</text>
        <dbReference type="Rhea" id="RHEA:56216"/>
        <dbReference type="Rhea" id="RHEA-COMP:13923"/>
        <dbReference type="Rhea" id="RHEA-COMP:14420"/>
        <dbReference type="ChEBI" id="CHEBI:15378"/>
        <dbReference type="ChEBI" id="CHEBI:57705"/>
        <dbReference type="ChEBI" id="CHEBI:58223"/>
        <dbReference type="ChEBI" id="CHEBI:137950"/>
        <dbReference type="ChEBI" id="CHEBI:139607"/>
        <dbReference type="EC" id="2.4.1.102"/>
    </reaction>
</comment>
<evidence type="ECO:0000256" key="7">
    <source>
        <dbReference type="ARBA" id="ARBA00022989"/>
    </source>
</evidence>
<reference evidence="25" key="1">
    <citation type="submission" date="2025-08" db="UniProtKB">
        <authorList>
            <consortium name="RefSeq"/>
        </authorList>
    </citation>
    <scope>IDENTIFICATION</scope>
</reference>
<keyword evidence="24" id="KW-1185">Reference proteome</keyword>
<dbReference type="AlphaFoldDB" id="A0A8M1KLV3"/>
<comment type="similarity">
    <text evidence="11">Belongs to the glycosyltransferase 14 family.</text>
</comment>
<dbReference type="EC" id="2.4.1.148" evidence="13"/>
<keyword evidence="9" id="KW-1015">Disulfide bond</keyword>
<evidence type="ECO:0000256" key="13">
    <source>
        <dbReference type="ARBA" id="ARBA00038912"/>
    </source>
</evidence>
<protein>
    <recommendedName>
        <fullName evidence="15">Beta-1,3-galactosyl-O-glycosyl-glycoprotein beta-1,6-N-acetylglucosaminyltransferase 3</fullName>
        <ecNumber evidence="14">2.4.1.102</ecNumber>
        <ecNumber evidence="13">2.4.1.148</ecNumber>
        <ecNumber evidence="12">2.4.1.150</ecNumber>
    </recommendedName>
    <alternativeName>
        <fullName evidence="16">C2GnT-mucin type</fullName>
    </alternativeName>
</protein>
<evidence type="ECO:0000256" key="15">
    <source>
        <dbReference type="ARBA" id="ARBA00039292"/>
    </source>
</evidence>
<dbReference type="GO" id="GO:0003829">
    <property type="term" value="F:beta-1,3-galactosyl-O-glycosyl-glycoprotein beta-1,6-N-acetylglucosaminyltransferase activity"/>
    <property type="evidence" value="ECO:0007669"/>
    <property type="project" value="UniProtKB-EC"/>
</dbReference>
<keyword evidence="5" id="KW-0812">Transmembrane</keyword>
<evidence type="ECO:0000256" key="22">
    <source>
        <dbReference type="ARBA" id="ARBA00055416"/>
    </source>
</evidence>
<keyword evidence="4" id="KW-0808">Transferase</keyword>
<comment type="catalytic activity">
    <reaction evidence="20">
        <text>a 3-O-[N-acetyl-beta-D-glucosaminyl-(1-&gt;3)-N-acetyl-alpha-D-galactosaminyl]-L-threonyl-[protein] + UDP-N-acetyl-alpha-D-glucosamine = 3-O-[N-acetyl-beta-D-glucosaminyl-(1-&gt;3)-[N-acetyl-beta-D-glucosaminyl-(1-&gt;6)]-N-acetyl-alpha-D-galactosaminyl]-L-threonyl-[protein] + UDP + H(+)</text>
        <dbReference type="Rhea" id="RHEA:56192"/>
        <dbReference type="Rhea" id="RHEA-COMP:11692"/>
        <dbReference type="Rhea" id="RHEA-COMP:14413"/>
        <dbReference type="ChEBI" id="CHEBI:15378"/>
        <dbReference type="ChEBI" id="CHEBI:57705"/>
        <dbReference type="ChEBI" id="CHEBI:58223"/>
        <dbReference type="ChEBI" id="CHEBI:87080"/>
        <dbReference type="ChEBI" id="CHEBI:139580"/>
        <dbReference type="EC" id="2.4.1.148"/>
    </reaction>
</comment>
<name>A0A8M1KLV3_CLUHA</name>
<evidence type="ECO:0000256" key="12">
    <source>
        <dbReference type="ARBA" id="ARBA00038907"/>
    </source>
</evidence>
<evidence type="ECO:0000256" key="19">
    <source>
        <dbReference type="ARBA" id="ARBA00049870"/>
    </source>
</evidence>
<evidence type="ECO:0000313" key="25">
    <source>
        <dbReference type="RefSeq" id="XP_042563358.1"/>
    </source>
</evidence>
<keyword evidence="6" id="KW-0735">Signal-anchor</keyword>
<evidence type="ECO:0000256" key="23">
    <source>
        <dbReference type="SAM" id="MobiDB-lite"/>
    </source>
</evidence>
<evidence type="ECO:0000256" key="17">
    <source>
        <dbReference type="ARBA" id="ARBA00047621"/>
    </source>
</evidence>
<dbReference type="InterPro" id="IPR003406">
    <property type="entry name" value="Glyco_trans_14"/>
</dbReference>
<comment type="function">
    <text evidence="22">Glycosyltransferase that can synthesize all known mucin beta 6 N-acetylglucosaminides. Mediates core 2 and core 4 O-glycan branching, 2 important steps in mucin-type biosynthesis. Also has I-branching enzyme activity by converting linear into branched poly-N-acetyllactosaminoglycans, leading to introduce the blood group I antigen during embryonic development.</text>
</comment>
<dbReference type="KEGG" id="char:116219269"/>
<organism evidence="24 25">
    <name type="scientific">Clupea harengus</name>
    <name type="common">Atlantic herring</name>
    <dbReference type="NCBI Taxonomy" id="7950"/>
    <lineage>
        <taxon>Eukaryota</taxon>
        <taxon>Metazoa</taxon>
        <taxon>Chordata</taxon>
        <taxon>Craniata</taxon>
        <taxon>Vertebrata</taxon>
        <taxon>Euteleostomi</taxon>
        <taxon>Actinopterygii</taxon>
        <taxon>Neopterygii</taxon>
        <taxon>Teleostei</taxon>
        <taxon>Clupei</taxon>
        <taxon>Clupeiformes</taxon>
        <taxon>Clupeoidei</taxon>
        <taxon>Clupeidae</taxon>
        <taxon>Clupea</taxon>
    </lineage>
</organism>
<evidence type="ECO:0000256" key="18">
    <source>
        <dbReference type="ARBA" id="ARBA00048927"/>
    </source>
</evidence>
<comment type="catalytic activity">
    <reaction evidence="17">
        <text>a beta-D-Gal-(1-&gt;4)-beta-D-GlcNAc-(1-&gt;3)-beta-D-Gal-(1-&gt;4)-beta-D-GlcNAc derivative + UDP-N-acetyl-alpha-D-glucosamine = a beta-D-Gal-(1-&gt;4)-beta-D-GlcNAc-(1-&gt;3)-[beta-D-GlcNAc-(1-&gt;6)]-beta-D-Gal-(1-&gt;4)-N-acetyl-beta-D-GlcNAc derivative + UDP + H(+)</text>
        <dbReference type="Rhea" id="RHEA:54820"/>
        <dbReference type="ChEBI" id="CHEBI:15378"/>
        <dbReference type="ChEBI" id="CHEBI:57705"/>
        <dbReference type="ChEBI" id="CHEBI:58223"/>
        <dbReference type="ChEBI" id="CHEBI:138371"/>
        <dbReference type="ChEBI" id="CHEBI:138372"/>
        <dbReference type="EC" id="2.4.1.150"/>
    </reaction>
</comment>
<evidence type="ECO:0000256" key="10">
    <source>
        <dbReference type="ARBA" id="ARBA00023180"/>
    </source>
</evidence>
<evidence type="ECO:0000256" key="3">
    <source>
        <dbReference type="ARBA" id="ARBA00022676"/>
    </source>
</evidence>
<dbReference type="EC" id="2.4.1.150" evidence="12"/>
<dbReference type="GeneID" id="116219269"/>
<evidence type="ECO:0000256" key="6">
    <source>
        <dbReference type="ARBA" id="ARBA00022968"/>
    </source>
</evidence>
<feature type="region of interest" description="Disordered" evidence="23">
    <location>
        <begin position="51"/>
        <end position="114"/>
    </location>
</feature>
<dbReference type="Pfam" id="PF02485">
    <property type="entry name" value="Branch"/>
    <property type="match status" value="1"/>
</dbReference>
<comment type="catalytic activity">
    <reaction evidence="18">
        <text>3-O-[N-acetyl-beta-D-glucosaminyl-(1-&gt;3)-N-acetyl-alpha-D-galactosaminyl]-L-seryl-[protein] + UDP-N-acetyl-alpha-D-glucosamine = 3-O-[N-acetyl-beta-D-glucosaminyl-(1-&gt;3)-[N-acetyl-beta-D-glucosaminyl-(1-&gt;6)]-N-acetyl-alpha-D-galactosaminyl]-L-seryl-[protein] + UDP + H(+)</text>
        <dbReference type="Rhea" id="RHEA:56188"/>
        <dbReference type="Rhea" id="RHEA-COMP:11691"/>
        <dbReference type="Rhea" id="RHEA-COMP:14412"/>
        <dbReference type="ChEBI" id="CHEBI:15378"/>
        <dbReference type="ChEBI" id="CHEBI:57705"/>
        <dbReference type="ChEBI" id="CHEBI:58223"/>
        <dbReference type="ChEBI" id="CHEBI:87079"/>
        <dbReference type="ChEBI" id="CHEBI:139581"/>
        <dbReference type="EC" id="2.4.1.148"/>
    </reaction>
</comment>
<evidence type="ECO:0000256" key="14">
    <source>
        <dbReference type="ARBA" id="ARBA00038948"/>
    </source>
</evidence>
<gene>
    <name evidence="25" type="primary">LOC116219269</name>
</gene>
<evidence type="ECO:0000313" key="24">
    <source>
        <dbReference type="Proteomes" id="UP000515152"/>
    </source>
</evidence>
<dbReference type="RefSeq" id="XP_042563358.1">
    <property type="nucleotide sequence ID" value="XM_042707424.1"/>
</dbReference>
<comment type="pathway">
    <text evidence="2">Protein modification; protein glycosylation.</text>
</comment>
<dbReference type="PANTHER" id="PTHR19297:SF81">
    <property type="entry name" value="BETA-1,3-GALACTOSYL-O-GLYCOSYL-GLYCOPROTEIN BETA-1,6-N-ACETYLGLUCOSAMINYLTRANSFERASE 3"/>
    <property type="match status" value="1"/>
</dbReference>
<keyword evidence="3" id="KW-0328">Glycosyltransferase</keyword>
<dbReference type="GO" id="GO:0008109">
    <property type="term" value="F:N-acetyllactosaminide beta-1,6-N-acetylglucosaminyltransferase activity"/>
    <property type="evidence" value="ECO:0007669"/>
    <property type="project" value="UniProtKB-EC"/>
</dbReference>
<evidence type="ECO:0000256" key="16">
    <source>
        <dbReference type="ARBA" id="ARBA00041719"/>
    </source>
</evidence>
<evidence type="ECO:0000256" key="11">
    <source>
        <dbReference type="ARBA" id="ARBA00038150"/>
    </source>
</evidence>